<name>A0AAJ7XE98_PETMA</name>
<dbReference type="PANTHER" id="PTHR24042:SF8">
    <property type="match status" value="1"/>
</dbReference>
<feature type="compositionally biased region" description="Pro residues" evidence="4">
    <location>
        <begin position="340"/>
        <end position="350"/>
    </location>
</feature>
<keyword evidence="6" id="KW-1185">Reference proteome</keyword>
<evidence type="ECO:0000313" key="7">
    <source>
        <dbReference type="RefSeq" id="XP_032831529.1"/>
    </source>
</evidence>
<feature type="disulfide bond" evidence="3">
    <location>
        <begin position="443"/>
        <end position="461"/>
    </location>
</feature>
<dbReference type="RefSeq" id="XP_032831529.1">
    <property type="nucleotide sequence ID" value="XM_032975638.1"/>
</dbReference>
<evidence type="ECO:0000259" key="5">
    <source>
        <dbReference type="PROSITE" id="PS50050"/>
    </source>
</evidence>
<evidence type="ECO:0000256" key="4">
    <source>
        <dbReference type="SAM" id="MobiDB-lite"/>
    </source>
</evidence>
<keyword evidence="1 3" id="KW-1015">Disulfide bond</keyword>
<feature type="repeat" description="TNFR-Cys" evidence="3">
    <location>
        <begin position="503"/>
        <end position="540"/>
    </location>
</feature>
<dbReference type="AlphaFoldDB" id="A0AAJ7XE98"/>
<dbReference type="KEGG" id="pmrn:116954808"/>
<organism evidence="6 7">
    <name type="scientific">Petromyzon marinus</name>
    <name type="common">Sea lamprey</name>
    <dbReference type="NCBI Taxonomy" id="7757"/>
    <lineage>
        <taxon>Eukaryota</taxon>
        <taxon>Metazoa</taxon>
        <taxon>Chordata</taxon>
        <taxon>Craniata</taxon>
        <taxon>Vertebrata</taxon>
        <taxon>Cyclostomata</taxon>
        <taxon>Hyperoartia</taxon>
        <taxon>Petromyzontiformes</taxon>
        <taxon>Petromyzontidae</taxon>
        <taxon>Petromyzon</taxon>
    </lineage>
</organism>
<protein>
    <submittedName>
        <fullName evidence="7">Uncharacterized protein LOC116954808</fullName>
    </submittedName>
</protein>
<dbReference type="Proteomes" id="UP001318040">
    <property type="component" value="Chromosome 56"/>
</dbReference>
<accession>A0AAJ7XE98</accession>
<keyword evidence="2" id="KW-0325">Glycoprotein</keyword>
<dbReference type="PROSITE" id="PS00652">
    <property type="entry name" value="TNFR_NGFR_1"/>
    <property type="match status" value="2"/>
</dbReference>
<feature type="region of interest" description="Disordered" evidence="4">
    <location>
        <begin position="167"/>
        <end position="210"/>
    </location>
</feature>
<evidence type="ECO:0000313" key="6">
    <source>
        <dbReference type="Proteomes" id="UP001318040"/>
    </source>
</evidence>
<dbReference type="InterPro" id="IPR018097">
    <property type="entry name" value="EGF_Ca-bd_CS"/>
</dbReference>
<sequence length="1021" mass="109162">MRREEGSVRDTNLCPPLSRSGQPLIPGRVLLLRGEGGGETMPKVAVPTLRMVRLLPLLLPPLLLMPWPSEGRNPCQGPHCPQPRQPAAHCHGAECTATTTTTTATAAAAAHHHHHHHAPYHHGAVFLEGTAHGRESAGSWPHPADDLAAAGTCKGIECLLRWRESRARPTRRHGAERAGAEQPRRAEGQRAGGGSGGSGGSPAGPPRFLPGLHAELVSASSASSAADLGSTGSPGVTLMCDVRPGENEVASEDALVLHLRLVHGQEQLLALVQTQVEAAAKITHGLNEQQMRLLQQQQQVLDAQRHLAAQFANLEGLMRQESDLRTQHRHGTKRWEDNPGTPPQPEPAIDPPLSAGRPQHHRHHHHHHHPALAGTEDATGLLRIPPGMPGLPAISGPRAVTQHAGRGYEADGGERPSDCAPCAAGEFCDFQRMPPECRRCSSCQPGFSELQTCHRSTDRICQDKDECTENPTFCAGKCLNTPGGYRCVGIIVSHDDDDDESSLCADGYYLGYETGECQACSGCPDGLMLSPCTTDADTSCLPGPGKLAAAWVGSVELPPPPRDRAANLSELMPGGEGIALRVAPTRETESLLGFAQIQVVGGRSVAFGQHGLVWADLNVAAKHSCRGFLQVSLRLNRSGGHRDELVAARIEPTEDDKRFRRSASLSSTAELEPGHQFSVYLRSPGQPCERSGGEYAHPDLLPGSLSFLWLSHDTGAVSLHAHTNTAAHYNSNYRPSFKVSQVSDPYVITANHDCATFIFSEAGVVKFAYRQALYSVGHGCIRDGYSLGVHVSRNGSAGESEEVTRVYFPGVTYRDTAVSAAGAVEVRAGDQLSFDVATSQHCSVRLFGDASGVSVASLLWVPRSAAAVLSAALDKSGVGTGAVRNKALRFRTVAAPDGGQVLLETEGRHSGQRFRLAAAGVVSVSFHLRLIHSCETVRLSLRGLQSEPPLQLQGRGPVAPLLQQVGGRVMEGSQWSTISLRGSLSVEADATLFFTLDCSRGRINNIFHHQGSHLFMMWISA</sequence>
<feature type="disulfide bond" evidence="3">
    <location>
        <begin position="440"/>
        <end position="453"/>
    </location>
</feature>
<dbReference type="PROSITE" id="PS50050">
    <property type="entry name" value="TNFR_NGFR_2"/>
    <property type="match status" value="2"/>
</dbReference>
<dbReference type="SMART" id="SM00208">
    <property type="entry name" value="TNFR"/>
    <property type="match status" value="2"/>
</dbReference>
<reference evidence="7" key="1">
    <citation type="submission" date="2025-08" db="UniProtKB">
        <authorList>
            <consortium name="RefSeq"/>
        </authorList>
    </citation>
    <scope>IDENTIFICATION</scope>
    <source>
        <tissue evidence="7">Sperm</tissue>
    </source>
</reference>
<dbReference type="GO" id="GO:0005615">
    <property type="term" value="C:extracellular space"/>
    <property type="evidence" value="ECO:0007669"/>
    <property type="project" value="TreeGrafter"/>
</dbReference>
<feature type="repeat" description="TNFR-Cys" evidence="3">
    <location>
        <begin position="421"/>
        <end position="461"/>
    </location>
</feature>
<feature type="compositionally biased region" description="Gly residues" evidence="4">
    <location>
        <begin position="190"/>
        <end position="202"/>
    </location>
</feature>
<feature type="domain" description="TNFR-Cys" evidence="5">
    <location>
        <begin position="503"/>
        <end position="540"/>
    </location>
</feature>
<comment type="caution">
    <text evidence="3">Lacks conserved residue(s) required for the propagation of feature annotation.</text>
</comment>
<feature type="disulfide bond" evidence="3">
    <location>
        <begin position="422"/>
        <end position="437"/>
    </location>
</feature>
<proteinExistence type="predicted"/>
<feature type="region of interest" description="Disordered" evidence="4">
    <location>
        <begin position="1"/>
        <end position="20"/>
    </location>
</feature>
<feature type="compositionally biased region" description="Basic residues" evidence="4">
    <location>
        <begin position="358"/>
        <end position="370"/>
    </location>
</feature>
<dbReference type="Pfam" id="PF00020">
    <property type="entry name" value="TNFR_c6"/>
    <property type="match status" value="2"/>
</dbReference>
<dbReference type="InterPro" id="IPR051586">
    <property type="entry name" value="PKC-binding_NELL"/>
</dbReference>
<dbReference type="PROSITE" id="PS01187">
    <property type="entry name" value="EGF_CA"/>
    <property type="match status" value="1"/>
</dbReference>
<dbReference type="GO" id="GO:0008201">
    <property type="term" value="F:heparin binding"/>
    <property type="evidence" value="ECO:0007669"/>
    <property type="project" value="TreeGrafter"/>
</dbReference>
<evidence type="ECO:0000256" key="3">
    <source>
        <dbReference type="PROSITE-ProRule" id="PRU00206"/>
    </source>
</evidence>
<feature type="domain" description="TNFR-Cys" evidence="5">
    <location>
        <begin position="421"/>
        <end position="461"/>
    </location>
</feature>
<dbReference type="Gene3D" id="2.10.50.10">
    <property type="entry name" value="Tumor Necrosis Factor Receptor, subunit A, domain 2"/>
    <property type="match status" value="1"/>
</dbReference>
<evidence type="ECO:0000256" key="2">
    <source>
        <dbReference type="ARBA" id="ARBA00023180"/>
    </source>
</evidence>
<dbReference type="SUPFAM" id="SSF57196">
    <property type="entry name" value="EGF/Laminin"/>
    <property type="match status" value="1"/>
</dbReference>
<dbReference type="InterPro" id="IPR001368">
    <property type="entry name" value="TNFR/NGFR_Cys_rich_reg"/>
</dbReference>
<dbReference type="CDD" id="cd00054">
    <property type="entry name" value="EGF_CA"/>
    <property type="match status" value="1"/>
</dbReference>
<dbReference type="PANTHER" id="PTHR24042">
    <property type="entry name" value="NEL HOMOLOG"/>
    <property type="match status" value="1"/>
</dbReference>
<dbReference type="GO" id="GO:0005509">
    <property type="term" value="F:calcium ion binding"/>
    <property type="evidence" value="ECO:0007669"/>
    <property type="project" value="InterPro"/>
</dbReference>
<feature type="region of interest" description="Disordered" evidence="4">
    <location>
        <begin position="319"/>
        <end position="373"/>
    </location>
</feature>
<evidence type="ECO:0000256" key="1">
    <source>
        <dbReference type="ARBA" id="ARBA00023157"/>
    </source>
</evidence>
<gene>
    <name evidence="7" type="primary">LOC116954808</name>
</gene>
<feature type="compositionally biased region" description="Basic and acidic residues" evidence="4">
    <location>
        <begin position="167"/>
        <end position="188"/>
    </location>
</feature>
<dbReference type="Gene3D" id="2.10.25.10">
    <property type="entry name" value="Laminin"/>
    <property type="match status" value="1"/>
</dbReference>